<comment type="caution">
    <text evidence="2">The sequence shown here is derived from an EMBL/GenBank/DDBJ whole genome shotgun (WGS) entry which is preliminary data.</text>
</comment>
<sequence>MGFIVPTTNFSGDAKTSKHASNSANGPQTPMDPLEKASKSKKKKPRMAPASDIGHTEEVDLSQSASTPEEPHAPSSTPPANPHPARFRMKQPIIRPPSTATLNPKEPQAFTFMPTPGFRPPQNI</sequence>
<protein>
    <submittedName>
        <fullName evidence="2">Uncharacterized protein</fullName>
    </submittedName>
</protein>
<keyword evidence="3" id="KW-1185">Reference proteome</keyword>
<gene>
    <name evidence="2" type="ORF">PIB30_017192</name>
</gene>
<proteinExistence type="predicted"/>
<organism evidence="2 3">
    <name type="scientific">Stylosanthes scabra</name>
    <dbReference type="NCBI Taxonomy" id="79078"/>
    <lineage>
        <taxon>Eukaryota</taxon>
        <taxon>Viridiplantae</taxon>
        <taxon>Streptophyta</taxon>
        <taxon>Embryophyta</taxon>
        <taxon>Tracheophyta</taxon>
        <taxon>Spermatophyta</taxon>
        <taxon>Magnoliopsida</taxon>
        <taxon>eudicotyledons</taxon>
        <taxon>Gunneridae</taxon>
        <taxon>Pentapetalae</taxon>
        <taxon>rosids</taxon>
        <taxon>fabids</taxon>
        <taxon>Fabales</taxon>
        <taxon>Fabaceae</taxon>
        <taxon>Papilionoideae</taxon>
        <taxon>50 kb inversion clade</taxon>
        <taxon>dalbergioids sensu lato</taxon>
        <taxon>Dalbergieae</taxon>
        <taxon>Pterocarpus clade</taxon>
        <taxon>Stylosanthes</taxon>
    </lineage>
</organism>
<feature type="compositionally biased region" description="Polar residues" evidence="1">
    <location>
        <begin position="1"/>
        <end position="11"/>
    </location>
</feature>
<feature type="compositionally biased region" description="Polar residues" evidence="1">
    <location>
        <begin position="19"/>
        <end position="28"/>
    </location>
</feature>
<evidence type="ECO:0000313" key="3">
    <source>
        <dbReference type="Proteomes" id="UP001341840"/>
    </source>
</evidence>
<evidence type="ECO:0000313" key="2">
    <source>
        <dbReference type="EMBL" id="MED6193226.1"/>
    </source>
</evidence>
<dbReference type="EMBL" id="JASCZI010211498">
    <property type="protein sequence ID" value="MED6193226.1"/>
    <property type="molecule type" value="Genomic_DNA"/>
</dbReference>
<evidence type="ECO:0000256" key="1">
    <source>
        <dbReference type="SAM" id="MobiDB-lite"/>
    </source>
</evidence>
<dbReference type="Proteomes" id="UP001341840">
    <property type="component" value="Unassembled WGS sequence"/>
</dbReference>
<reference evidence="2 3" key="1">
    <citation type="journal article" date="2023" name="Plants (Basel)">
        <title>Bridging the Gap: Combining Genomics and Transcriptomics Approaches to Understand Stylosanthes scabra, an Orphan Legume from the Brazilian Caatinga.</title>
        <authorList>
            <person name="Ferreira-Neto J.R.C."/>
            <person name="da Silva M.D."/>
            <person name="Binneck E."/>
            <person name="de Melo N.F."/>
            <person name="da Silva R.H."/>
            <person name="de Melo A.L.T.M."/>
            <person name="Pandolfi V."/>
            <person name="Bustamante F.O."/>
            <person name="Brasileiro-Vidal A.C."/>
            <person name="Benko-Iseppon A.M."/>
        </authorList>
    </citation>
    <scope>NUCLEOTIDE SEQUENCE [LARGE SCALE GENOMIC DNA]</scope>
    <source>
        <tissue evidence="2">Leaves</tissue>
    </source>
</reference>
<name>A0ABU6X7A0_9FABA</name>
<feature type="region of interest" description="Disordered" evidence="1">
    <location>
        <begin position="1"/>
        <end position="124"/>
    </location>
</feature>
<accession>A0ABU6X7A0</accession>